<dbReference type="STRING" id="13333.W1NKD1"/>
<dbReference type="HOGENOM" id="CLU_045732_2_1_1"/>
<protein>
    <recommendedName>
        <fullName evidence="2">J domain-containing protein</fullName>
    </recommendedName>
</protein>
<proteinExistence type="predicted"/>
<dbReference type="InterPro" id="IPR001623">
    <property type="entry name" value="DnaJ_domain"/>
</dbReference>
<dbReference type="GO" id="GO:0003676">
    <property type="term" value="F:nucleic acid binding"/>
    <property type="evidence" value="ECO:0007669"/>
    <property type="project" value="InterPro"/>
</dbReference>
<dbReference type="PANTHER" id="PTHR45098:SF1">
    <property type="entry name" value="DNAJ DOMAIN CONTAINING PROTEIN, EXPRESSED"/>
    <property type="match status" value="1"/>
</dbReference>
<dbReference type="Proteomes" id="UP000017836">
    <property type="component" value="Unassembled WGS sequence"/>
</dbReference>
<reference evidence="4" key="1">
    <citation type="journal article" date="2013" name="Science">
        <title>The Amborella genome and the evolution of flowering plants.</title>
        <authorList>
            <consortium name="Amborella Genome Project"/>
        </authorList>
    </citation>
    <scope>NUCLEOTIDE SEQUENCE [LARGE SCALE GENOMIC DNA]</scope>
</reference>
<dbReference type="Pfam" id="PF00226">
    <property type="entry name" value="DnaJ"/>
    <property type="match status" value="1"/>
</dbReference>
<dbReference type="PROSITE" id="PS50076">
    <property type="entry name" value="DNAJ_2"/>
    <property type="match status" value="1"/>
</dbReference>
<dbReference type="CDD" id="cd06257">
    <property type="entry name" value="DnaJ"/>
    <property type="match status" value="1"/>
</dbReference>
<feature type="domain" description="J" evidence="2">
    <location>
        <begin position="7"/>
        <end position="77"/>
    </location>
</feature>
<dbReference type="eggNOG" id="KOG0691">
    <property type="taxonomic scope" value="Eukaryota"/>
</dbReference>
<dbReference type="InterPro" id="IPR036869">
    <property type="entry name" value="J_dom_sf"/>
</dbReference>
<dbReference type="SUPFAM" id="SSF46565">
    <property type="entry name" value="Chaperone J-domain"/>
    <property type="match status" value="1"/>
</dbReference>
<dbReference type="Gene3D" id="3.30.70.330">
    <property type="match status" value="1"/>
</dbReference>
<dbReference type="InterPro" id="IPR034254">
    <property type="entry name" value="DNAJC17_RRM"/>
</dbReference>
<feature type="compositionally biased region" description="Low complexity" evidence="1">
    <location>
        <begin position="143"/>
        <end position="152"/>
    </location>
</feature>
<evidence type="ECO:0000313" key="3">
    <source>
        <dbReference type="EMBL" id="ERM96262.1"/>
    </source>
</evidence>
<organism evidence="3 4">
    <name type="scientific">Amborella trichopoda</name>
    <dbReference type="NCBI Taxonomy" id="13333"/>
    <lineage>
        <taxon>Eukaryota</taxon>
        <taxon>Viridiplantae</taxon>
        <taxon>Streptophyta</taxon>
        <taxon>Embryophyta</taxon>
        <taxon>Tracheophyta</taxon>
        <taxon>Spermatophyta</taxon>
        <taxon>Magnoliopsida</taxon>
        <taxon>Amborellales</taxon>
        <taxon>Amborellaceae</taxon>
        <taxon>Amborella</taxon>
    </lineage>
</organism>
<dbReference type="InterPro" id="IPR035979">
    <property type="entry name" value="RBD_domain_sf"/>
</dbReference>
<name>W1NKD1_AMBTC</name>
<dbReference type="CDD" id="cd12429">
    <property type="entry name" value="RRM_DNAJC17"/>
    <property type="match status" value="1"/>
</dbReference>
<dbReference type="Gramene" id="ERM96262">
    <property type="protein sequence ID" value="ERM96262"/>
    <property type="gene ID" value="AMTR_s00001p00154470"/>
</dbReference>
<feature type="compositionally biased region" description="Polar residues" evidence="1">
    <location>
        <begin position="153"/>
        <end position="164"/>
    </location>
</feature>
<dbReference type="AlphaFoldDB" id="W1NKD1"/>
<feature type="region of interest" description="Disordered" evidence="1">
    <location>
        <begin position="143"/>
        <end position="170"/>
    </location>
</feature>
<dbReference type="PANTHER" id="PTHR45098">
    <property type="entry name" value="DNAJ DOMAIN CONTAINING PROTEIN, EXPRESSED"/>
    <property type="match status" value="1"/>
</dbReference>
<dbReference type="SMART" id="SM00271">
    <property type="entry name" value="DnaJ"/>
    <property type="match status" value="1"/>
</dbReference>
<keyword evidence="4" id="KW-1185">Reference proteome</keyword>
<evidence type="ECO:0000313" key="4">
    <source>
        <dbReference type="Proteomes" id="UP000017836"/>
    </source>
</evidence>
<gene>
    <name evidence="3" type="ORF">AMTR_s00001p00154470</name>
</gene>
<sequence length="332" mass="36940">MAEIEEDHYLMLGLPSGTAGAKLSEAEIRKAYRAKALTSHPDKRPNDPLAASNFLKIQSAYEILLDPIARKAFDDLLSLKQQRVERETLTSAKRRKMMGDLAQREKAFASEMEGQREREEEDRAKKRLQEEISRIRATRATKNAANFGGAANSSTPDNSESKSSAKFGDGGGVDNTKILKVSWNDLGEGYTVTRLREVFESFGKVEDVLIRRPGSKKKRSALVVMGSRDEVIAATRSACGDLSNPLLVLPLCPTATSSSDTFQSKQVAPDNHPELHNIVGAGYHAYEDSILQKLQKRQFIAKNEDFGAEELLWLLENRILEPSDLINFGRIF</sequence>
<dbReference type="PRINTS" id="PR00625">
    <property type="entry name" value="JDOMAIN"/>
</dbReference>
<dbReference type="InterPro" id="IPR012677">
    <property type="entry name" value="Nucleotide-bd_a/b_plait_sf"/>
</dbReference>
<dbReference type="Gene3D" id="1.10.287.110">
    <property type="entry name" value="DnaJ domain"/>
    <property type="match status" value="1"/>
</dbReference>
<evidence type="ECO:0000259" key="2">
    <source>
        <dbReference type="PROSITE" id="PS50076"/>
    </source>
</evidence>
<feature type="region of interest" description="Disordered" evidence="1">
    <location>
        <begin position="107"/>
        <end position="126"/>
    </location>
</feature>
<accession>W1NKD1</accession>
<evidence type="ECO:0000256" key="1">
    <source>
        <dbReference type="SAM" id="MobiDB-lite"/>
    </source>
</evidence>
<dbReference type="EMBL" id="KI397142">
    <property type="protein sequence ID" value="ERM96262.1"/>
    <property type="molecule type" value="Genomic_DNA"/>
</dbReference>
<dbReference type="OMA" id="NPLHFQW"/>
<dbReference type="SUPFAM" id="SSF54928">
    <property type="entry name" value="RNA-binding domain, RBD"/>
    <property type="match status" value="1"/>
</dbReference>